<name>A0ABS4DQ24_9GAMM</name>
<comment type="caution">
    <text evidence="1">The sequence shown here is derived from an EMBL/GenBank/DDBJ whole genome shotgun (WGS) entry which is preliminary data.</text>
</comment>
<dbReference type="Proteomes" id="UP000823790">
    <property type="component" value="Unassembled WGS sequence"/>
</dbReference>
<gene>
    <name evidence="1" type="ORF">J7I44_12505</name>
</gene>
<accession>A0ABS4DQ24</accession>
<evidence type="ECO:0000313" key="1">
    <source>
        <dbReference type="EMBL" id="MBP1475126.1"/>
    </source>
</evidence>
<organism evidence="1 2">
    <name type="scientific">Frateuria flava</name>
    <dbReference type="NCBI Taxonomy" id="2821489"/>
    <lineage>
        <taxon>Bacteria</taxon>
        <taxon>Pseudomonadati</taxon>
        <taxon>Pseudomonadota</taxon>
        <taxon>Gammaproteobacteria</taxon>
        <taxon>Lysobacterales</taxon>
        <taxon>Rhodanobacteraceae</taxon>
        <taxon>Frateuria</taxon>
    </lineage>
</organism>
<keyword evidence="2" id="KW-1185">Reference proteome</keyword>
<dbReference type="Gene3D" id="1.10.287.2500">
    <property type="match status" value="1"/>
</dbReference>
<protein>
    <submittedName>
        <fullName evidence="1">Uncharacterized protein</fullName>
    </submittedName>
</protein>
<reference evidence="1 2" key="1">
    <citation type="submission" date="2021-04" db="EMBL/GenBank/DDBJ databases">
        <authorList>
            <person name="Huq M.A."/>
        </authorList>
    </citation>
    <scope>NUCLEOTIDE SEQUENCE [LARGE SCALE GENOMIC DNA]</scope>
    <source>
        <strain evidence="1 2">MAH-13</strain>
    </source>
</reference>
<proteinExistence type="predicted"/>
<evidence type="ECO:0000313" key="2">
    <source>
        <dbReference type="Proteomes" id="UP000823790"/>
    </source>
</evidence>
<dbReference type="EMBL" id="JAGJRS010000022">
    <property type="protein sequence ID" value="MBP1475126.1"/>
    <property type="molecule type" value="Genomic_DNA"/>
</dbReference>
<sequence>MDISIQTLMLAIKAMQRDAVWHEQRACDDQLNDEDAEYYGQYALDLSRALSELGTVYEVARKRHPDSPSIDDLLAG</sequence>
<dbReference type="RefSeq" id="WP_209621245.1">
    <property type="nucleotide sequence ID" value="NZ_JAGJRS010000022.1"/>
</dbReference>
<dbReference type="InterPro" id="IPR053756">
    <property type="entry name" value="Toxin_immunity_effector"/>
</dbReference>